<proteinExistence type="predicted"/>
<evidence type="ECO:0000313" key="2">
    <source>
        <dbReference type="Proteomes" id="UP001596058"/>
    </source>
</evidence>
<reference evidence="2" key="1">
    <citation type="journal article" date="2019" name="Int. J. Syst. Evol. Microbiol.">
        <title>The Global Catalogue of Microorganisms (GCM) 10K type strain sequencing project: providing services to taxonomists for standard genome sequencing and annotation.</title>
        <authorList>
            <consortium name="The Broad Institute Genomics Platform"/>
            <consortium name="The Broad Institute Genome Sequencing Center for Infectious Disease"/>
            <person name="Wu L."/>
            <person name="Ma J."/>
        </authorList>
    </citation>
    <scope>NUCLEOTIDE SEQUENCE [LARGE SCALE GENOMIC DNA]</scope>
    <source>
        <strain evidence="2">CCUG 53903</strain>
    </source>
</reference>
<protein>
    <recommendedName>
        <fullName evidence="3">IrrE N-terminal-like domain-containing protein</fullName>
    </recommendedName>
</protein>
<keyword evidence="2" id="KW-1185">Reference proteome</keyword>
<gene>
    <name evidence="1" type="ORF">ACFPZ3_18615</name>
</gene>
<sequence length="116" mass="13445">MTQAGDDCDTIWYQEHTTPLHQEHIILHELAHLLRGHTESPVEREELLRRLFPSLDTDMVRRVLGRVSYHNQQELEAEYIASLILRRAHWGNDPVPAPKVPGLGARLERALGRRSR</sequence>
<organism evidence="1 2">
    <name type="scientific">Nonomuraea insulae</name>
    <dbReference type="NCBI Taxonomy" id="1616787"/>
    <lineage>
        <taxon>Bacteria</taxon>
        <taxon>Bacillati</taxon>
        <taxon>Actinomycetota</taxon>
        <taxon>Actinomycetes</taxon>
        <taxon>Streptosporangiales</taxon>
        <taxon>Streptosporangiaceae</taxon>
        <taxon>Nonomuraea</taxon>
    </lineage>
</organism>
<accession>A0ABW1CMK6</accession>
<dbReference type="Proteomes" id="UP001596058">
    <property type="component" value="Unassembled WGS sequence"/>
</dbReference>
<evidence type="ECO:0008006" key="3">
    <source>
        <dbReference type="Google" id="ProtNLM"/>
    </source>
</evidence>
<dbReference type="RefSeq" id="WP_379515393.1">
    <property type="nucleotide sequence ID" value="NZ_JBHSPA010000023.1"/>
</dbReference>
<dbReference type="EMBL" id="JBHSPA010000023">
    <property type="protein sequence ID" value="MFC5825880.1"/>
    <property type="molecule type" value="Genomic_DNA"/>
</dbReference>
<comment type="caution">
    <text evidence="1">The sequence shown here is derived from an EMBL/GenBank/DDBJ whole genome shotgun (WGS) entry which is preliminary data.</text>
</comment>
<name>A0ABW1CMK6_9ACTN</name>
<evidence type="ECO:0000313" key="1">
    <source>
        <dbReference type="EMBL" id="MFC5825880.1"/>
    </source>
</evidence>